<dbReference type="Proteomes" id="UP000015106">
    <property type="component" value="Chromosome 3"/>
</dbReference>
<sequence length="292" mass="33241">MMTLHIVITATGWPMELISLPIVMITTRGTTKLVVVPNLISNLNLTVTLKVHNPMRSQGKGGPNLGKGLERITRRRQGKLLLRIPEGSLRPETPLLAAKYATECNVTVRHHMPVFKHWKDYKDPNGNVRDGIFRNFVGKVGNMFQMDLEAVPVRKACTEMLKHATRQQRYRLKKEYFDPHAPHLVRRTSPVPSMTDDQWNKLVESWKDPKKTGISQINKANRAQVKFHQTTGAHSYPVHCGNLGDKYKDEEPTAVDLFKECHYSKKKKGYTNVVLDAITEMEKKVPNPTEDG</sequence>
<reference evidence="1" key="3">
    <citation type="submission" date="2022-06" db="UniProtKB">
        <authorList>
            <consortium name="EnsemblPlants"/>
        </authorList>
    </citation>
    <scope>IDENTIFICATION</scope>
</reference>
<reference evidence="1" key="2">
    <citation type="submission" date="2018-03" db="EMBL/GenBank/DDBJ databases">
        <title>The Triticum urartu genome reveals the dynamic nature of wheat genome evolution.</title>
        <authorList>
            <person name="Ling H."/>
            <person name="Ma B."/>
            <person name="Shi X."/>
            <person name="Liu H."/>
            <person name="Dong L."/>
            <person name="Sun H."/>
            <person name="Cao Y."/>
            <person name="Gao Q."/>
            <person name="Zheng S."/>
            <person name="Li Y."/>
            <person name="Yu Y."/>
            <person name="Du H."/>
            <person name="Qi M."/>
            <person name="Li Y."/>
            <person name="Yu H."/>
            <person name="Cui Y."/>
            <person name="Wang N."/>
            <person name="Chen C."/>
            <person name="Wu H."/>
            <person name="Zhao Y."/>
            <person name="Zhang J."/>
            <person name="Li Y."/>
            <person name="Zhou W."/>
            <person name="Zhang B."/>
            <person name="Hu W."/>
            <person name="Eijk M."/>
            <person name="Tang J."/>
            <person name="Witsenboer H."/>
            <person name="Zhao S."/>
            <person name="Li Z."/>
            <person name="Zhang A."/>
            <person name="Wang D."/>
            <person name="Liang C."/>
        </authorList>
    </citation>
    <scope>NUCLEOTIDE SEQUENCE [LARGE SCALE GENOMIC DNA]</scope>
    <source>
        <strain evidence="1">cv. G1812</strain>
    </source>
</reference>
<name>A0A8R7PSE7_TRIUA</name>
<protein>
    <submittedName>
        <fullName evidence="1">Uncharacterized protein</fullName>
    </submittedName>
</protein>
<reference evidence="2" key="1">
    <citation type="journal article" date="2013" name="Nature">
        <title>Draft genome of the wheat A-genome progenitor Triticum urartu.</title>
        <authorList>
            <person name="Ling H.Q."/>
            <person name="Zhao S."/>
            <person name="Liu D."/>
            <person name="Wang J."/>
            <person name="Sun H."/>
            <person name="Zhang C."/>
            <person name="Fan H."/>
            <person name="Li D."/>
            <person name="Dong L."/>
            <person name="Tao Y."/>
            <person name="Gao C."/>
            <person name="Wu H."/>
            <person name="Li Y."/>
            <person name="Cui Y."/>
            <person name="Guo X."/>
            <person name="Zheng S."/>
            <person name="Wang B."/>
            <person name="Yu K."/>
            <person name="Liang Q."/>
            <person name="Yang W."/>
            <person name="Lou X."/>
            <person name="Chen J."/>
            <person name="Feng M."/>
            <person name="Jian J."/>
            <person name="Zhang X."/>
            <person name="Luo G."/>
            <person name="Jiang Y."/>
            <person name="Liu J."/>
            <person name="Wang Z."/>
            <person name="Sha Y."/>
            <person name="Zhang B."/>
            <person name="Wu H."/>
            <person name="Tang D."/>
            <person name="Shen Q."/>
            <person name="Xue P."/>
            <person name="Zou S."/>
            <person name="Wang X."/>
            <person name="Liu X."/>
            <person name="Wang F."/>
            <person name="Yang Y."/>
            <person name="An X."/>
            <person name="Dong Z."/>
            <person name="Zhang K."/>
            <person name="Zhang X."/>
            <person name="Luo M.C."/>
            <person name="Dvorak J."/>
            <person name="Tong Y."/>
            <person name="Wang J."/>
            <person name="Yang H."/>
            <person name="Li Z."/>
            <person name="Wang D."/>
            <person name="Zhang A."/>
            <person name="Wang J."/>
        </authorList>
    </citation>
    <scope>NUCLEOTIDE SEQUENCE</scope>
    <source>
        <strain evidence="2">cv. G1812</strain>
    </source>
</reference>
<dbReference type="PANTHER" id="PTHR33063">
    <property type="entry name" value="OS02G0583500 PROTEIN"/>
    <property type="match status" value="1"/>
</dbReference>
<dbReference type="PANTHER" id="PTHR33063:SF17">
    <property type="entry name" value="OS06G0271400 PROTEIN"/>
    <property type="match status" value="1"/>
</dbReference>
<accession>A0A8R7PSE7</accession>
<dbReference type="Pfam" id="PF03004">
    <property type="entry name" value="Transposase_24"/>
    <property type="match status" value="1"/>
</dbReference>
<evidence type="ECO:0000313" key="1">
    <source>
        <dbReference type="EnsemblPlants" id="TuG1812G0300002407.01.T01"/>
    </source>
</evidence>
<dbReference type="InterPro" id="IPR004252">
    <property type="entry name" value="Probable_transposase_24"/>
</dbReference>
<proteinExistence type="predicted"/>
<keyword evidence="2" id="KW-1185">Reference proteome</keyword>
<organism evidence="1 2">
    <name type="scientific">Triticum urartu</name>
    <name type="common">Red wild einkorn</name>
    <name type="synonym">Crithodium urartu</name>
    <dbReference type="NCBI Taxonomy" id="4572"/>
    <lineage>
        <taxon>Eukaryota</taxon>
        <taxon>Viridiplantae</taxon>
        <taxon>Streptophyta</taxon>
        <taxon>Embryophyta</taxon>
        <taxon>Tracheophyta</taxon>
        <taxon>Spermatophyta</taxon>
        <taxon>Magnoliopsida</taxon>
        <taxon>Liliopsida</taxon>
        <taxon>Poales</taxon>
        <taxon>Poaceae</taxon>
        <taxon>BOP clade</taxon>
        <taxon>Pooideae</taxon>
        <taxon>Triticodae</taxon>
        <taxon>Triticeae</taxon>
        <taxon>Triticinae</taxon>
        <taxon>Triticum</taxon>
    </lineage>
</organism>
<evidence type="ECO:0000313" key="2">
    <source>
        <dbReference type="Proteomes" id="UP000015106"/>
    </source>
</evidence>
<dbReference type="EnsemblPlants" id="TuG1812G0300002407.01.T01">
    <property type="protein sequence ID" value="TuG1812G0300002407.01.T01"/>
    <property type="gene ID" value="TuG1812G0300002407.01"/>
</dbReference>
<dbReference type="Gramene" id="TuG1812G0300002407.01.T01">
    <property type="protein sequence ID" value="TuG1812G0300002407.01.T01"/>
    <property type="gene ID" value="TuG1812G0300002407.01"/>
</dbReference>
<dbReference type="AlphaFoldDB" id="A0A8R7PSE7"/>